<sequence>MLVVRKGWLIYENYFGLGHREALTNLASVGKSFTSVAAGI</sequence>
<reference evidence="1" key="1">
    <citation type="submission" date="2018-05" db="EMBL/GenBank/DDBJ databases">
        <authorList>
            <person name="Lanie J.A."/>
            <person name="Ng W.-L."/>
            <person name="Kazmierczak K.M."/>
            <person name="Andrzejewski T.M."/>
            <person name="Davidsen T.M."/>
            <person name="Wayne K.J."/>
            <person name="Tettelin H."/>
            <person name="Glass J.I."/>
            <person name="Rusch D."/>
            <person name="Podicherti R."/>
            <person name="Tsui H.-C.T."/>
            <person name="Winkler M.E."/>
        </authorList>
    </citation>
    <scope>NUCLEOTIDE SEQUENCE</scope>
</reference>
<proteinExistence type="predicted"/>
<dbReference type="AlphaFoldDB" id="A0A383AC90"/>
<name>A0A383AC90_9ZZZZ</name>
<dbReference type="Gene3D" id="3.40.710.10">
    <property type="entry name" value="DD-peptidase/beta-lactamase superfamily"/>
    <property type="match status" value="1"/>
</dbReference>
<gene>
    <name evidence="1" type="ORF">METZ01_LOCUS458281</name>
</gene>
<dbReference type="EMBL" id="UINC01191005">
    <property type="protein sequence ID" value="SVE05427.1"/>
    <property type="molecule type" value="Genomic_DNA"/>
</dbReference>
<accession>A0A383AC90</accession>
<evidence type="ECO:0000313" key="1">
    <source>
        <dbReference type="EMBL" id="SVE05427.1"/>
    </source>
</evidence>
<feature type="non-terminal residue" evidence="1">
    <location>
        <position position="40"/>
    </location>
</feature>
<dbReference type="InterPro" id="IPR012338">
    <property type="entry name" value="Beta-lactam/transpept-like"/>
</dbReference>
<evidence type="ECO:0008006" key="2">
    <source>
        <dbReference type="Google" id="ProtNLM"/>
    </source>
</evidence>
<dbReference type="SUPFAM" id="SSF56601">
    <property type="entry name" value="beta-lactamase/transpeptidase-like"/>
    <property type="match status" value="1"/>
</dbReference>
<organism evidence="1">
    <name type="scientific">marine metagenome</name>
    <dbReference type="NCBI Taxonomy" id="408172"/>
    <lineage>
        <taxon>unclassified sequences</taxon>
        <taxon>metagenomes</taxon>
        <taxon>ecological metagenomes</taxon>
    </lineage>
</organism>
<protein>
    <recommendedName>
        <fullName evidence="2">Beta-lactamase-related domain-containing protein</fullName>
    </recommendedName>
</protein>